<dbReference type="RefSeq" id="XP_003141523.1">
    <property type="nucleotide sequence ID" value="XM_003141475.1"/>
</dbReference>
<dbReference type="EMBL" id="JH712108">
    <property type="protein sequence ID" value="EFO22543.1"/>
    <property type="molecule type" value="Genomic_DNA"/>
</dbReference>
<name>A0A1S0TYY1_LOALO</name>
<sequence length="117" mass="13078">MDGAYRDICDGYVGVTARIFQKYVVPVYKSFLPCFPENKRGLMFLLPLKKNSRDVLFSGNTEWTRGFALAFPAATPSSEEAGNRQRRVEWTRGLIQGLAQLQKTPALVLIVAAARPN</sequence>
<evidence type="ECO:0000313" key="1">
    <source>
        <dbReference type="EMBL" id="EFO22543.1"/>
    </source>
</evidence>
<protein>
    <submittedName>
        <fullName evidence="1">Uncharacterized protein</fullName>
    </submittedName>
</protein>
<dbReference type="AlphaFoldDB" id="A0A1S0TYY1"/>
<dbReference type="KEGG" id="loa:LOAG_05938"/>
<organism evidence="1">
    <name type="scientific">Loa loa</name>
    <name type="common">Eye worm</name>
    <name type="synonym">Filaria loa</name>
    <dbReference type="NCBI Taxonomy" id="7209"/>
    <lineage>
        <taxon>Eukaryota</taxon>
        <taxon>Metazoa</taxon>
        <taxon>Ecdysozoa</taxon>
        <taxon>Nematoda</taxon>
        <taxon>Chromadorea</taxon>
        <taxon>Rhabditida</taxon>
        <taxon>Spirurina</taxon>
        <taxon>Spiruromorpha</taxon>
        <taxon>Filarioidea</taxon>
        <taxon>Onchocercidae</taxon>
        <taxon>Loa</taxon>
    </lineage>
</organism>
<dbReference type="CTD" id="9943352"/>
<reference evidence="1" key="1">
    <citation type="submission" date="2012-04" db="EMBL/GenBank/DDBJ databases">
        <title>The Genome Sequence of Loa loa.</title>
        <authorList>
            <consortium name="The Broad Institute Genome Sequencing Platform"/>
            <consortium name="Broad Institute Genome Sequencing Center for Infectious Disease"/>
            <person name="Nutman T.B."/>
            <person name="Fink D.L."/>
            <person name="Russ C."/>
            <person name="Young S."/>
            <person name="Zeng Q."/>
            <person name="Gargeya S."/>
            <person name="Alvarado L."/>
            <person name="Berlin A."/>
            <person name="Chapman S.B."/>
            <person name="Chen Z."/>
            <person name="Freedman E."/>
            <person name="Gellesch M."/>
            <person name="Goldberg J."/>
            <person name="Griggs A."/>
            <person name="Gujja S."/>
            <person name="Heilman E.R."/>
            <person name="Heiman D."/>
            <person name="Howarth C."/>
            <person name="Mehta T."/>
            <person name="Neiman D."/>
            <person name="Pearson M."/>
            <person name="Roberts A."/>
            <person name="Saif S."/>
            <person name="Shea T."/>
            <person name="Shenoy N."/>
            <person name="Sisk P."/>
            <person name="Stolte C."/>
            <person name="Sykes S."/>
            <person name="White J."/>
            <person name="Yandava C."/>
            <person name="Haas B."/>
            <person name="Henn M.R."/>
            <person name="Nusbaum C."/>
            <person name="Birren B."/>
        </authorList>
    </citation>
    <scope>NUCLEOTIDE SEQUENCE [LARGE SCALE GENOMIC DNA]</scope>
</reference>
<gene>
    <name evidence="1" type="ORF">LOAG_05938</name>
</gene>
<dbReference type="GeneID" id="9943352"/>
<dbReference type="InParanoid" id="A0A1S0TYY1"/>
<proteinExistence type="predicted"/>
<accession>A0A1S0TYY1</accession>